<proteinExistence type="inferred from homology"/>
<dbReference type="GeneID" id="36558825"/>
<organism evidence="8 9">
    <name type="scientific">Aspergillus steynii IBT 23096</name>
    <dbReference type="NCBI Taxonomy" id="1392250"/>
    <lineage>
        <taxon>Eukaryota</taxon>
        <taxon>Fungi</taxon>
        <taxon>Dikarya</taxon>
        <taxon>Ascomycota</taxon>
        <taxon>Pezizomycotina</taxon>
        <taxon>Eurotiomycetes</taxon>
        <taxon>Eurotiomycetidae</taxon>
        <taxon>Eurotiales</taxon>
        <taxon>Aspergillaceae</taxon>
        <taxon>Aspergillus</taxon>
        <taxon>Aspergillus subgen. Circumdati</taxon>
    </lineage>
</organism>
<evidence type="ECO:0000256" key="2">
    <source>
        <dbReference type="ARBA" id="ARBA00010199"/>
    </source>
</evidence>
<evidence type="ECO:0000256" key="1">
    <source>
        <dbReference type="ARBA" id="ARBA00004141"/>
    </source>
</evidence>
<dbReference type="CDD" id="cd13132">
    <property type="entry name" value="MATE_eukaryotic"/>
    <property type="match status" value="1"/>
</dbReference>
<feature type="compositionally biased region" description="Basic and acidic residues" evidence="6">
    <location>
        <begin position="1"/>
        <end position="15"/>
    </location>
</feature>
<dbReference type="EMBL" id="MSFO01000009">
    <property type="protein sequence ID" value="PLB44312.1"/>
    <property type="molecule type" value="Genomic_DNA"/>
</dbReference>
<evidence type="ECO:0000256" key="4">
    <source>
        <dbReference type="ARBA" id="ARBA00022989"/>
    </source>
</evidence>
<name>A0A2I2FUK8_9EURO</name>
<dbReference type="GO" id="GO:0015297">
    <property type="term" value="F:antiporter activity"/>
    <property type="evidence" value="ECO:0007669"/>
    <property type="project" value="InterPro"/>
</dbReference>
<keyword evidence="5 7" id="KW-0472">Membrane</keyword>
<comment type="similarity">
    <text evidence="2">Belongs to the multi antimicrobial extrusion (MATE) (TC 2.A.66.1) family.</text>
</comment>
<dbReference type="GO" id="GO:0016020">
    <property type="term" value="C:membrane"/>
    <property type="evidence" value="ECO:0007669"/>
    <property type="project" value="UniProtKB-SubCell"/>
</dbReference>
<accession>A0A2I2FUK8</accession>
<dbReference type="VEuPathDB" id="FungiDB:P170DRAFT_450460"/>
<feature type="transmembrane region" description="Helical" evidence="7">
    <location>
        <begin position="89"/>
        <end position="110"/>
    </location>
</feature>
<dbReference type="InterPro" id="IPR045069">
    <property type="entry name" value="MATE_euk"/>
</dbReference>
<dbReference type="InterPro" id="IPR002528">
    <property type="entry name" value="MATE_fam"/>
</dbReference>
<comment type="subcellular location">
    <subcellularLocation>
        <location evidence="1">Membrane</location>
        <topology evidence="1">Multi-pass membrane protein</topology>
    </subcellularLocation>
</comment>
<dbReference type="OrthoDB" id="2126698at2759"/>
<protein>
    <submittedName>
        <fullName evidence="8">MATE efflux family protein</fullName>
    </submittedName>
</protein>
<evidence type="ECO:0000256" key="7">
    <source>
        <dbReference type="SAM" id="Phobius"/>
    </source>
</evidence>
<reference evidence="8 9" key="1">
    <citation type="submission" date="2016-12" db="EMBL/GenBank/DDBJ databases">
        <title>The genomes of Aspergillus section Nigri reveals drivers in fungal speciation.</title>
        <authorList>
            <consortium name="DOE Joint Genome Institute"/>
            <person name="Vesth T.C."/>
            <person name="Nybo J."/>
            <person name="Theobald S."/>
            <person name="Brandl J."/>
            <person name="Frisvad J.C."/>
            <person name="Nielsen K.F."/>
            <person name="Lyhne E.K."/>
            <person name="Kogle M.E."/>
            <person name="Kuo A."/>
            <person name="Riley R."/>
            <person name="Clum A."/>
            <person name="Nolan M."/>
            <person name="Lipzen A."/>
            <person name="Salamov A."/>
            <person name="Henrissat B."/>
            <person name="Wiebenga A."/>
            <person name="De Vries R.P."/>
            <person name="Grigoriev I.V."/>
            <person name="Mortensen U.H."/>
            <person name="Andersen M.R."/>
            <person name="Baker S.E."/>
        </authorList>
    </citation>
    <scope>NUCLEOTIDE SEQUENCE [LARGE SCALE GENOMIC DNA]</scope>
    <source>
        <strain evidence="8 9">IBT 23096</strain>
    </source>
</reference>
<feature type="transmembrane region" description="Helical" evidence="7">
    <location>
        <begin position="423"/>
        <end position="446"/>
    </location>
</feature>
<dbReference type="AlphaFoldDB" id="A0A2I2FUK8"/>
<dbReference type="RefSeq" id="XP_024699614.1">
    <property type="nucleotide sequence ID" value="XM_024851126.1"/>
</dbReference>
<feature type="transmembrane region" description="Helical" evidence="7">
    <location>
        <begin position="170"/>
        <end position="189"/>
    </location>
</feature>
<keyword evidence="9" id="KW-1185">Reference proteome</keyword>
<feature type="region of interest" description="Disordered" evidence="6">
    <location>
        <begin position="1"/>
        <end position="25"/>
    </location>
</feature>
<dbReference type="NCBIfam" id="TIGR00797">
    <property type="entry name" value="matE"/>
    <property type="match status" value="1"/>
</dbReference>
<evidence type="ECO:0000313" key="9">
    <source>
        <dbReference type="Proteomes" id="UP000234275"/>
    </source>
</evidence>
<sequence length="494" mass="54081">MYERFHRDGSDEPNEHTSLIPKPTDDTYEQDYDGDVSRKFVAREYLREFWRLLKDSIPVILAYTLQNSLQTVSVLIVGRSSAESLATAAFSLMFAMITAWMIALGGTTALDTLASSSFTGSANKHDLGILLQRGFFVLTLFYIPIAILWACSEPVFLFLGQDPQLSRDSARFLTCLIPGGLGYIYFELMKKYLQAQGIMRPGTYVLLITSPLNGLLNYLCCYTLRMGLLGAPLATGLSYWLSFALLVLYARFIQGAECWGGWSRECLQHAGPFARLAFLGVIHVGTEWWAFEIVALAAGRLGTIPLAAQSVIMTADQVLNTIPFGVGVATSARVGNLLGARNARGAARAANTAAWLSMALGGVVLAVLMGTRDRFARIFNDDERVVRLTADVLPYVALFQIADGLNGSCGGSLRGMGRQHVGALVNLVSYYGGALPLGIWLAFHGWGLKGLWVGQCIALYLVGALEWSIVGWSHWEKEVDRAFLRMDASERVGV</sequence>
<comment type="caution">
    <text evidence="8">The sequence shown here is derived from an EMBL/GenBank/DDBJ whole genome shotgun (WGS) entry which is preliminary data.</text>
</comment>
<dbReference type="GO" id="GO:0042910">
    <property type="term" value="F:xenobiotic transmembrane transporter activity"/>
    <property type="evidence" value="ECO:0007669"/>
    <property type="project" value="InterPro"/>
</dbReference>
<dbReference type="PANTHER" id="PTHR11206">
    <property type="entry name" value="MULTIDRUG RESISTANCE PROTEIN"/>
    <property type="match status" value="1"/>
</dbReference>
<keyword evidence="4 7" id="KW-1133">Transmembrane helix</keyword>
<dbReference type="Proteomes" id="UP000234275">
    <property type="component" value="Unassembled WGS sequence"/>
</dbReference>
<feature type="transmembrane region" description="Helical" evidence="7">
    <location>
        <begin position="352"/>
        <end position="370"/>
    </location>
</feature>
<dbReference type="STRING" id="1392250.A0A2I2FUK8"/>
<evidence type="ECO:0000256" key="3">
    <source>
        <dbReference type="ARBA" id="ARBA00022692"/>
    </source>
</evidence>
<keyword evidence="3 7" id="KW-0812">Transmembrane</keyword>
<feature type="transmembrane region" description="Helical" evidence="7">
    <location>
        <begin position="201"/>
        <end position="219"/>
    </location>
</feature>
<gene>
    <name evidence="8" type="ORF">P170DRAFT_450460</name>
</gene>
<dbReference type="GO" id="GO:1990961">
    <property type="term" value="P:xenobiotic detoxification by transmembrane export across the plasma membrane"/>
    <property type="evidence" value="ECO:0007669"/>
    <property type="project" value="InterPro"/>
</dbReference>
<feature type="transmembrane region" description="Helical" evidence="7">
    <location>
        <begin position="130"/>
        <end position="150"/>
    </location>
</feature>
<feature type="transmembrane region" description="Helical" evidence="7">
    <location>
        <begin position="231"/>
        <end position="252"/>
    </location>
</feature>
<evidence type="ECO:0000313" key="8">
    <source>
        <dbReference type="EMBL" id="PLB44312.1"/>
    </source>
</evidence>
<dbReference type="Pfam" id="PF01554">
    <property type="entry name" value="MatE"/>
    <property type="match status" value="2"/>
</dbReference>
<evidence type="ECO:0000256" key="6">
    <source>
        <dbReference type="SAM" id="MobiDB-lite"/>
    </source>
</evidence>
<feature type="transmembrane region" description="Helical" evidence="7">
    <location>
        <begin position="452"/>
        <end position="475"/>
    </location>
</feature>
<evidence type="ECO:0000256" key="5">
    <source>
        <dbReference type="ARBA" id="ARBA00023136"/>
    </source>
</evidence>